<accession>A0A9P5HMB5</accession>
<protein>
    <recommendedName>
        <fullName evidence="9">Major facilitator superfamily (MFS) profile domain-containing protein</fullName>
    </recommendedName>
</protein>
<feature type="transmembrane region" description="Helical" evidence="8">
    <location>
        <begin position="321"/>
        <end position="341"/>
    </location>
</feature>
<keyword evidence="3" id="KW-0813">Transport</keyword>
<evidence type="ECO:0000256" key="2">
    <source>
        <dbReference type="ARBA" id="ARBA00008335"/>
    </source>
</evidence>
<keyword evidence="7" id="KW-0325">Glycoprotein</keyword>
<dbReference type="InterPro" id="IPR020846">
    <property type="entry name" value="MFS_dom"/>
</dbReference>
<dbReference type="PRINTS" id="PR01036">
    <property type="entry name" value="TCRTETB"/>
</dbReference>
<comment type="caution">
    <text evidence="10">The sequence shown here is derived from an EMBL/GenBank/DDBJ whole genome shotgun (WGS) entry which is preliminary data.</text>
</comment>
<keyword evidence="5 8" id="KW-1133">Transmembrane helix</keyword>
<dbReference type="FunFam" id="1.20.1720.10:FF:000013">
    <property type="entry name" value="Related to multidrug resistance proteins"/>
    <property type="match status" value="1"/>
</dbReference>
<dbReference type="Proteomes" id="UP000722485">
    <property type="component" value="Unassembled WGS sequence"/>
</dbReference>
<comment type="similarity">
    <text evidence="2">Belongs to the major facilitator superfamily.</text>
</comment>
<dbReference type="Gene3D" id="1.20.1250.20">
    <property type="entry name" value="MFS general substrate transporter like domains"/>
    <property type="match status" value="2"/>
</dbReference>
<dbReference type="EMBL" id="JAANBB010000001">
    <property type="protein sequence ID" value="KAF7558268.1"/>
    <property type="molecule type" value="Genomic_DNA"/>
</dbReference>
<gene>
    <name evidence="10" type="ORF">G7Z17_g47</name>
</gene>
<evidence type="ECO:0000256" key="6">
    <source>
        <dbReference type="ARBA" id="ARBA00023136"/>
    </source>
</evidence>
<feature type="transmembrane region" description="Helical" evidence="8">
    <location>
        <begin position="223"/>
        <end position="244"/>
    </location>
</feature>
<keyword evidence="6 8" id="KW-0472">Membrane</keyword>
<evidence type="ECO:0000256" key="4">
    <source>
        <dbReference type="ARBA" id="ARBA00022692"/>
    </source>
</evidence>
<keyword evidence="11" id="KW-1185">Reference proteome</keyword>
<feature type="transmembrane region" description="Helical" evidence="8">
    <location>
        <begin position="26"/>
        <end position="43"/>
    </location>
</feature>
<evidence type="ECO:0000256" key="8">
    <source>
        <dbReference type="SAM" id="Phobius"/>
    </source>
</evidence>
<dbReference type="AlphaFoldDB" id="A0A9P5HMB5"/>
<proteinExistence type="inferred from homology"/>
<feature type="transmembrane region" description="Helical" evidence="8">
    <location>
        <begin position="379"/>
        <end position="401"/>
    </location>
</feature>
<dbReference type="PROSITE" id="PS50850">
    <property type="entry name" value="MFS"/>
    <property type="match status" value="1"/>
</dbReference>
<evidence type="ECO:0000259" key="9">
    <source>
        <dbReference type="PROSITE" id="PS50850"/>
    </source>
</evidence>
<dbReference type="InterPro" id="IPR036259">
    <property type="entry name" value="MFS_trans_sf"/>
</dbReference>
<feature type="domain" description="Major facilitator superfamily (MFS) profile" evidence="9">
    <location>
        <begin position="29"/>
        <end position="505"/>
    </location>
</feature>
<feature type="transmembrane region" description="Helical" evidence="8">
    <location>
        <begin position="353"/>
        <end position="373"/>
    </location>
</feature>
<evidence type="ECO:0000313" key="10">
    <source>
        <dbReference type="EMBL" id="KAF7558268.1"/>
    </source>
</evidence>
<feature type="transmembrane region" description="Helical" evidence="8">
    <location>
        <begin position="152"/>
        <end position="176"/>
    </location>
</feature>
<dbReference type="GO" id="GO:0005886">
    <property type="term" value="C:plasma membrane"/>
    <property type="evidence" value="ECO:0007669"/>
    <property type="project" value="TreeGrafter"/>
</dbReference>
<dbReference type="InterPro" id="IPR011701">
    <property type="entry name" value="MFS"/>
</dbReference>
<name>A0A9P5HMB5_9HYPO</name>
<feature type="transmembrane region" description="Helical" evidence="8">
    <location>
        <begin position="282"/>
        <end position="301"/>
    </location>
</feature>
<evidence type="ECO:0000256" key="7">
    <source>
        <dbReference type="ARBA" id="ARBA00023180"/>
    </source>
</evidence>
<dbReference type="FunFam" id="1.20.1250.20:FF:000436">
    <property type="entry name" value="MFS transporter, putative"/>
    <property type="match status" value="1"/>
</dbReference>
<organism evidence="10 11">
    <name type="scientific">Cylindrodendrum hubeiense</name>
    <dbReference type="NCBI Taxonomy" id="595255"/>
    <lineage>
        <taxon>Eukaryota</taxon>
        <taxon>Fungi</taxon>
        <taxon>Dikarya</taxon>
        <taxon>Ascomycota</taxon>
        <taxon>Pezizomycotina</taxon>
        <taxon>Sordariomycetes</taxon>
        <taxon>Hypocreomycetidae</taxon>
        <taxon>Hypocreales</taxon>
        <taxon>Nectriaceae</taxon>
        <taxon>Cylindrodendrum</taxon>
    </lineage>
</organism>
<evidence type="ECO:0000256" key="5">
    <source>
        <dbReference type="ARBA" id="ARBA00022989"/>
    </source>
</evidence>
<evidence type="ECO:0000256" key="1">
    <source>
        <dbReference type="ARBA" id="ARBA00004127"/>
    </source>
</evidence>
<dbReference type="GO" id="GO:0046943">
    <property type="term" value="F:carboxylic acid transmembrane transporter activity"/>
    <property type="evidence" value="ECO:0007669"/>
    <property type="project" value="UniProtKB-ARBA"/>
</dbReference>
<feature type="transmembrane region" description="Helical" evidence="8">
    <location>
        <begin position="119"/>
        <end position="140"/>
    </location>
</feature>
<dbReference type="Pfam" id="PF07690">
    <property type="entry name" value="MFS_1"/>
    <property type="match status" value="1"/>
</dbReference>
<dbReference type="PANTHER" id="PTHR23501:SF78">
    <property type="entry name" value="MAJOR FACILITATOR SUPERFAMILY (MFS) PROFILE DOMAIN-CONTAINING PROTEIN-RELATED"/>
    <property type="match status" value="1"/>
</dbReference>
<dbReference type="SUPFAM" id="SSF103473">
    <property type="entry name" value="MFS general substrate transporter"/>
    <property type="match status" value="1"/>
</dbReference>
<comment type="subcellular location">
    <subcellularLocation>
        <location evidence="1">Endomembrane system</location>
        <topology evidence="1">Multi-pass membrane protein</topology>
    </subcellularLocation>
</comment>
<dbReference type="PANTHER" id="PTHR23501">
    <property type="entry name" value="MAJOR FACILITATOR SUPERFAMILY"/>
    <property type="match status" value="1"/>
</dbReference>
<evidence type="ECO:0000313" key="11">
    <source>
        <dbReference type="Proteomes" id="UP000722485"/>
    </source>
</evidence>
<feature type="transmembrane region" description="Helical" evidence="8">
    <location>
        <begin position="481"/>
        <end position="500"/>
    </location>
</feature>
<reference evidence="10" key="1">
    <citation type="submission" date="2020-03" db="EMBL/GenBank/DDBJ databases">
        <title>Draft Genome Sequence of Cylindrodendrum hubeiense.</title>
        <authorList>
            <person name="Buettner E."/>
            <person name="Kellner H."/>
        </authorList>
    </citation>
    <scope>NUCLEOTIDE SEQUENCE</scope>
    <source>
        <strain evidence="10">IHI 201604</strain>
    </source>
</reference>
<dbReference type="GO" id="GO:0012505">
    <property type="term" value="C:endomembrane system"/>
    <property type="evidence" value="ECO:0007669"/>
    <property type="project" value="UniProtKB-SubCell"/>
</dbReference>
<feature type="transmembrane region" description="Helical" evidence="8">
    <location>
        <begin position="250"/>
        <end position="270"/>
    </location>
</feature>
<feature type="transmembrane region" description="Helical" evidence="8">
    <location>
        <begin position="182"/>
        <end position="202"/>
    </location>
</feature>
<dbReference type="OrthoDB" id="10021397at2759"/>
<feature type="transmembrane region" description="Helical" evidence="8">
    <location>
        <begin position="63"/>
        <end position="82"/>
    </location>
</feature>
<sequence>MARHDTVIKAEQALHDQVNLLPRRQIITAMAAISVTLLINFIDQNGIAVTLPTIAKDLNGQDTISWAGTSSLLANTAFQMLYGRLSDIFGRKTVFSAAICLLALADLLCGLSQNPTMFYVFRGVAGIGGGGIANLSMIIVSDIVTLEQRGQYQGILGSMIGLGNMVGPFLAAALAHQTSWRVFFYMLAPLGGVTCTVTYFFLPSKPPTASFKESIGKVDWIGSLLSSIAIIFLLIPVSGGGAYFSWDSPMVISMLTIGGLSIFLFLAWEWKYAKLPMMPLDIYNNHIVVVMLVQNFLFGAVYQSYLYYVPLYLQNAHRFSIMRSALITLPLVVLQMVFSILSGQYITRQKRYLEVIVFGFSMWTLGSGLALMLDRHTKPAIIMIPLIFNGIGVGCIFQPTLVALQAHTPKRRRAVIISNRNLFRSAGGATGLAVSAAVLQARLRATLPSSYSYLASSTYALPEAAKNVPAVLDAYMAGSRAVFILQLPLIGLCLLGTVFIRDRGLEPPGDSLEEPPAVVVILTNSEIEDSMLVEVVSPFFVACAIDSSMSDLVIGESYNIYVTSGVGVAECLKYAMV</sequence>
<feature type="transmembrane region" description="Helical" evidence="8">
    <location>
        <begin position="94"/>
        <end position="113"/>
    </location>
</feature>
<keyword evidence="4 8" id="KW-0812">Transmembrane</keyword>
<evidence type="ECO:0000256" key="3">
    <source>
        <dbReference type="ARBA" id="ARBA00022448"/>
    </source>
</evidence>